<gene>
    <name evidence="3" type="ORF">FRX31_024191</name>
</gene>
<dbReference type="PANTHER" id="PTHR34272">
    <property type="entry name" value="EXPRESSED PROTEIN"/>
    <property type="match status" value="1"/>
</dbReference>
<dbReference type="EMBL" id="JABWDY010029653">
    <property type="protein sequence ID" value="KAF5186227.1"/>
    <property type="molecule type" value="Genomic_DNA"/>
</dbReference>
<evidence type="ECO:0000313" key="3">
    <source>
        <dbReference type="EMBL" id="KAF5186227.1"/>
    </source>
</evidence>
<reference evidence="3 4" key="1">
    <citation type="submission" date="2020-06" db="EMBL/GenBank/DDBJ databases">
        <title>Transcriptomic and genomic resources for Thalictrum thalictroides and T. hernandezii: Facilitating candidate gene discovery in an emerging model plant lineage.</title>
        <authorList>
            <person name="Arias T."/>
            <person name="Riano-Pachon D.M."/>
            <person name="Di Stilio V.S."/>
        </authorList>
    </citation>
    <scope>NUCLEOTIDE SEQUENCE [LARGE SCALE GENOMIC DNA]</scope>
    <source>
        <strain evidence="4">cv. WT478/WT964</strain>
        <tissue evidence="3">Leaves</tissue>
    </source>
</reference>
<dbReference type="PANTHER" id="PTHR34272:SF1">
    <property type="entry name" value="EXPRESSED PROTEIN"/>
    <property type="match status" value="1"/>
</dbReference>
<name>A0A7J6VN87_THATH</name>
<feature type="domain" description="DUF7086" evidence="2">
    <location>
        <begin position="46"/>
        <end position="179"/>
    </location>
</feature>
<evidence type="ECO:0000256" key="1">
    <source>
        <dbReference type="SAM" id="MobiDB-lite"/>
    </source>
</evidence>
<dbReference type="AlphaFoldDB" id="A0A7J6VN87"/>
<dbReference type="OrthoDB" id="1900495at2759"/>
<feature type="compositionally biased region" description="Low complexity" evidence="1">
    <location>
        <begin position="1"/>
        <end position="22"/>
    </location>
</feature>
<proteinExistence type="predicted"/>
<protein>
    <submittedName>
        <fullName evidence="3">Hydroxyproline-rich glycoprotein family protein</fullName>
    </submittedName>
</protein>
<organism evidence="3 4">
    <name type="scientific">Thalictrum thalictroides</name>
    <name type="common">Rue-anemone</name>
    <name type="synonym">Anemone thalictroides</name>
    <dbReference type="NCBI Taxonomy" id="46969"/>
    <lineage>
        <taxon>Eukaryota</taxon>
        <taxon>Viridiplantae</taxon>
        <taxon>Streptophyta</taxon>
        <taxon>Embryophyta</taxon>
        <taxon>Tracheophyta</taxon>
        <taxon>Spermatophyta</taxon>
        <taxon>Magnoliopsida</taxon>
        <taxon>Ranunculales</taxon>
        <taxon>Ranunculaceae</taxon>
        <taxon>Thalictroideae</taxon>
        <taxon>Thalictrum</taxon>
    </lineage>
</organism>
<dbReference type="Pfam" id="PF23324">
    <property type="entry name" value="DUF7086"/>
    <property type="match status" value="1"/>
</dbReference>
<evidence type="ECO:0000259" key="2">
    <source>
        <dbReference type="Pfam" id="PF23324"/>
    </source>
</evidence>
<dbReference type="InterPro" id="IPR055513">
    <property type="entry name" value="DUF7086"/>
</dbReference>
<sequence length="189" mass="21859">MDLELSLSSTPRPVPSTTSSSSNDRVTRPPFPWATNDEATVHSLLYLRSKNITKISGKVQCMRCNTNYMHEFDLEEKFSGIVEYIYENKERMGGRATKQWRVPNCLTCNHCGEPNCVRPVPPDNNRNEKINWLFLLLGQFLGYCTLQQLHYFCKHSGYHRIGARDRVLYITYLALCKQLDPKGAFDIIY</sequence>
<dbReference type="Proteomes" id="UP000554482">
    <property type="component" value="Unassembled WGS sequence"/>
</dbReference>
<comment type="caution">
    <text evidence="3">The sequence shown here is derived from an EMBL/GenBank/DDBJ whole genome shotgun (WGS) entry which is preliminary data.</text>
</comment>
<feature type="region of interest" description="Disordered" evidence="1">
    <location>
        <begin position="1"/>
        <end position="31"/>
    </location>
</feature>
<keyword evidence="4" id="KW-1185">Reference proteome</keyword>
<evidence type="ECO:0000313" key="4">
    <source>
        <dbReference type="Proteomes" id="UP000554482"/>
    </source>
</evidence>
<accession>A0A7J6VN87</accession>